<evidence type="ECO:0000259" key="11">
    <source>
        <dbReference type="PROSITE" id="PS50893"/>
    </source>
</evidence>
<dbReference type="RefSeq" id="WP_129045889.1">
    <property type="nucleotide sequence ID" value="NZ_SDHX01000001.1"/>
</dbReference>
<comment type="subcellular location">
    <subcellularLocation>
        <location evidence="1">Cell membrane</location>
        <topology evidence="1">Peripheral membrane protein</topology>
    </subcellularLocation>
</comment>
<evidence type="ECO:0000256" key="1">
    <source>
        <dbReference type="ARBA" id="ARBA00004202"/>
    </source>
</evidence>
<protein>
    <submittedName>
        <fullName evidence="12">L-arabinose ABC transporter ATP-binding protein AraG</fullName>
    </submittedName>
</protein>
<dbReference type="NCBIfam" id="NF008442">
    <property type="entry name" value="PRK11288.1"/>
    <property type="match status" value="1"/>
</dbReference>
<dbReference type="Proteomes" id="UP000290218">
    <property type="component" value="Unassembled WGS sequence"/>
</dbReference>
<dbReference type="CDD" id="cd03216">
    <property type="entry name" value="ABC_Carb_Monos_I"/>
    <property type="match status" value="1"/>
</dbReference>
<evidence type="ECO:0000313" key="12">
    <source>
        <dbReference type="EMBL" id="RXK54525.1"/>
    </source>
</evidence>
<evidence type="ECO:0000256" key="4">
    <source>
        <dbReference type="ARBA" id="ARBA00022519"/>
    </source>
</evidence>
<evidence type="ECO:0000313" key="13">
    <source>
        <dbReference type="Proteomes" id="UP000290218"/>
    </source>
</evidence>
<dbReference type="SMART" id="SM00382">
    <property type="entry name" value="AAA"/>
    <property type="match status" value="2"/>
</dbReference>
<feature type="domain" description="ABC transporter" evidence="11">
    <location>
        <begin position="243"/>
        <end position="499"/>
    </location>
</feature>
<dbReference type="EMBL" id="SDHX01000001">
    <property type="protein sequence ID" value="RXK54525.1"/>
    <property type="molecule type" value="Genomic_DNA"/>
</dbReference>
<dbReference type="GO" id="GO:0005524">
    <property type="term" value="F:ATP binding"/>
    <property type="evidence" value="ECO:0007669"/>
    <property type="project" value="UniProtKB-KW"/>
</dbReference>
<evidence type="ECO:0000256" key="10">
    <source>
        <dbReference type="ARBA" id="ARBA00023136"/>
    </source>
</evidence>
<feature type="domain" description="ABC transporter" evidence="11">
    <location>
        <begin position="8"/>
        <end position="243"/>
    </location>
</feature>
<dbReference type="AlphaFoldDB" id="A0A4Q1C6L2"/>
<dbReference type="PANTHER" id="PTHR43790:SF6">
    <property type="entry name" value="ARABINOSE IMPORT ATP-BINDING PROTEIN ARAG"/>
    <property type="match status" value="1"/>
</dbReference>
<evidence type="ECO:0000256" key="5">
    <source>
        <dbReference type="ARBA" id="ARBA00022597"/>
    </source>
</evidence>
<keyword evidence="3" id="KW-1003">Cell membrane</keyword>
<dbReference type="PANTHER" id="PTHR43790">
    <property type="entry name" value="CARBOHYDRATE TRANSPORT ATP-BINDING PROTEIN MG119-RELATED"/>
    <property type="match status" value="1"/>
</dbReference>
<dbReference type="InterPro" id="IPR003593">
    <property type="entry name" value="AAA+_ATPase"/>
</dbReference>
<dbReference type="OrthoDB" id="9766104at2"/>
<keyword evidence="4" id="KW-0997">Cell inner membrane</keyword>
<evidence type="ECO:0000256" key="9">
    <source>
        <dbReference type="ARBA" id="ARBA00022967"/>
    </source>
</evidence>
<keyword evidence="8 12" id="KW-0067">ATP-binding</keyword>
<gene>
    <name evidence="12" type="ORF">ESB00_01090</name>
</gene>
<dbReference type="SUPFAM" id="SSF52540">
    <property type="entry name" value="P-loop containing nucleoside triphosphate hydrolases"/>
    <property type="match status" value="2"/>
</dbReference>
<dbReference type="Gene3D" id="3.40.50.300">
    <property type="entry name" value="P-loop containing nucleotide triphosphate hydrolases"/>
    <property type="match status" value="2"/>
</dbReference>
<keyword evidence="10" id="KW-0472">Membrane</keyword>
<keyword evidence="2" id="KW-0813">Transport</keyword>
<keyword evidence="5" id="KW-0762">Sugar transport</keyword>
<dbReference type="Pfam" id="PF00005">
    <property type="entry name" value="ABC_tran"/>
    <property type="match status" value="2"/>
</dbReference>
<accession>A0A4Q1C6L2</accession>
<organism evidence="12 13">
    <name type="scientific">Oleiharenicola lentus</name>
    <dbReference type="NCBI Taxonomy" id="2508720"/>
    <lineage>
        <taxon>Bacteria</taxon>
        <taxon>Pseudomonadati</taxon>
        <taxon>Verrucomicrobiota</taxon>
        <taxon>Opitutia</taxon>
        <taxon>Opitutales</taxon>
        <taxon>Opitutaceae</taxon>
        <taxon>Oleiharenicola</taxon>
    </lineage>
</organism>
<keyword evidence="7" id="KW-0547">Nucleotide-binding</keyword>
<keyword evidence="9" id="KW-1278">Translocase</keyword>
<reference evidence="12 13" key="1">
    <citation type="submission" date="2019-01" db="EMBL/GenBank/DDBJ databases">
        <title>Lacunisphaera sp. strain TWA-58.</title>
        <authorList>
            <person name="Chen W.-M."/>
        </authorList>
    </citation>
    <scope>NUCLEOTIDE SEQUENCE [LARGE SCALE GENOMIC DNA]</scope>
    <source>
        <strain evidence="12 13">TWA-58</strain>
    </source>
</reference>
<sequence length="502" mass="53554">MTATGNLLTFAALTKEFPGVRALDDVSFGVRAGSVHALMGENGAGKSTLLKILSGAYQPTGGSVRLDGQAHVFSSTAEAIAAGVAVIYQELHLVAEMTVAENLLLGRYPRRGPFLDRVALRTEATRLLQLVGEDISPDAKLGRLPLAQRQMVEIAKALGRGAKIVAFDEPTSSLSEKETQRLFQIIRDLRDRGTAILYVTHRMDEVYAICDAATVLRDGRHVVTHESLANVTRDSLVKSMVGRELTNVFNYRPRPHTPGGLEVRDLAGPGLRAPVSFSVARGEILGFFGLVGAGRSELMRLVCGAVAPAAGEVRIHGEPLGGGSPRTAIRAGLVFCPEDRKKEGIIAIRSVAENINLSARRSRLRAGLFLDHVWEKTNAAAQIAKLGVRTASPDTLIGLLSGGNQQKAILARWLSEKVRVVVLDEPTRGIDIGAKSEIYALIHDLAAAGTSVVIVSSELPEVLGIADRIIVMREGLVAAEFPRATATPETVLHAALPVGTPT</sequence>
<comment type="caution">
    <text evidence="12">The sequence shown here is derived from an EMBL/GenBank/DDBJ whole genome shotgun (WGS) entry which is preliminary data.</text>
</comment>
<dbReference type="InterPro" id="IPR050107">
    <property type="entry name" value="ABC_carbohydrate_import_ATPase"/>
</dbReference>
<keyword evidence="13" id="KW-1185">Reference proteome</keyword>
<proteinExistence type="predicted"/>
<dbReference type="InterPro" id="IPR027417">
    <property type="entry name" value="P-loop_NTPase"/>
</dbReference>
<evidence type="ECO:0000256" key="8">
    <source>
        <dbReference type="ARBA" id="ARBA00022840"/>
    </source>
</evidence>
<dbReference type="GO" id="GO:0005886">
    <property type="term" value="C:plasma membrane"/>
    <property type="evidence" value="ECO:0007669"/>
    <property type="project" value="UniProtKB-SubCell"/>
</dbReference>
<dbReference type="CDD" id="cd03215">
    <property type="entry name" value="ABC_Carb_Monos_II"/>
    <property type="match status" value="1"/>
</dbReference>
<dbReference type="FunFam" id="3.40.50.300:FF:000127">
    <property type="entry name" value="Ribose import ATP-binding protein RbsA"/>
    <property type="match status" value="1"/>
</dbReference>
<evidence type="ECO:0000256" key="6">
    <source>
        <dbReference type="ARBA" id="ARBA00022737"/>
    </source>
</evidence>
<keyword evidence="6" id="KW-0677">Repeat</keyword>
<dbReference type="PROSITE" id="PS50893">
    <property type="entry name" value="ABC_TRANSPORTER_2"/>
    <property type="match status" value="2"/>
</dbReference>
<evidence type="ECO:0000256" key="3">
    <source>
        <dbReference type="ARBA" id="ARBA00022475"/>
    </source>
</evidence>
<evidence type="ECO:0000256" key="7">
    <source>
        <dbReference type="ARBA" id="ARBA00022741"/>
    </source>
</evidence>
<dbReference type="GO" id="GO:0016887">
    <property type="term" value="F:ATP hydrolysis activity"/>
    <property type="evidence" value="ECO:0007669"/>
    <property type="project" value="InterPro"/>
</dbReference>
<dbReference type="PROSITE" id="PS00211">
    <property type="entry name" value="ABC_TRANSPORTER_1"/>
    <property type="match status" value="1"/>
</dbReference>
<evidence type="ECO:0000256" key="2">
    <source>
        <dbReference type="ARBA" id="ARBA00022448"/>
    </source>
</evidence>
<dbReference type="InterPro" id="IPR003439">
    <property type="entry name" value="ABC_transporter-like_ATP-bd"/>
</dbReference>
<name>A0A4Q1C6L2_9BACT</name>
<dbReference type="InterPro" id="IPR017871">
    <property type="entry name" value="ABC_transporter-like_CS"/>
</dbReference>